<accession>A0A0A9HRK4</accession>
<organism evidence="1">
    <name type="scientific">Arundo donax</name>
    <name type="common">Giant reed</name>
    <name type="synonym">Donax arundinaceus</name>
    <dbReference type="NCBI Taxonomy" id="35708"/>
    <lineage>
        <taxon>Eukaryota</taxon>
        <taxon>Viridiplantae</taxon>
        <taxon>Streptophyta</taxon>
        <taxon>Embryophyta</taxon>
        <taxon>Tracheophyta</taxon>
        <taxon>Spermatophyta</taxon>
        <taxon>Magnoliopsida</taxon>
        <taxon>Liliopsida</taxon>
        <taxon>Poales</taxon>
        <taxon>Poaceae</taxon>
        <taxon>PACMAD clade</taxon>
        <taxon>Arundinoideae</taxon>
        <taxon>Arundineae</taxon>
        <taxon>Arundo</taxon>
    </lineage>
</organism>
<reference evidence="1" key="2">
    <citation type="journal article" date="2015" name="Data Brief">
        <title>Shoot transcriptome of the giant reed, Arundo donax.</title>
        <authorList>
            <person name="Barrero R.A."/>
            <person name="Guerrero F.D."/>
            <person name="Moolhuijzen P."/>
            <person name="Goolsby J.A."/>
            <person name="Tidwell J."/>
            <person name="Bellgard S.E."/>
            <person name="Bellgard M.I."/>
        </authorList>
    </citation>
    <scope>NUCLEOTIDE SEQUENCE</scope>
    <source>
        <tissue evidence="1">Shoot tissue taken approximately 20 cm above the soil surface</tissue>
    </source>
</reference>
<protein>
    <submittedName>
        <fullName evidence="1">Uncharacterized protein</fullName>
    </submittedName>
</protein>
<name>A0A0A9HRK4_ARUDO</name>
<reference evidence="1" key="1">
    <citation type="submission" date="2014-09" db="EMBL/GenBank/DDBJ databases">
        <authorList>
            <person name="Magalhaes I.L.F."/>
            <person name="Oliveira U."/>
            <person name="Santos F.R."/>
            <person name="Vidigal T.H.D.A."/>
            <person name="Brescovit A.D."/>
            <person name="Santos A.J."/>
        </authorList>
    </citation>
    <scope>NUCLEOTIDE SEQUENCE</scope>
    <source>
        <tissue evidence="1">Shoot tissue taken approximately 20 cm above the soil surface</tissue>
    </source>
</reference>
<sequence>MLHPSAIPIHDMAIQEDTVSQSIGETISATKRNNSSYIISNKFLLRNITKTNKFCVTFSCLVIL</sequence>
<dbReference type="AlphaFoldDB" id="A0A0A9HRK4"/>
<evidence type="ECO:0000313" key="1">
    <source>
        <dbReference type="EMBL" id="JAE37511.1"/>
    </source>
</evidence>
<proteinExistence type="predicted"/>
<dbReference type="EMBL" id="GBRH01160385">
    <property type="protein sequence ID" value="JAE37511.1"/>
    <property type="molecule type" value="Transcribed_RNA"/>
</dbReference>